<feature type="transmembrane region" description="Helical" evidence="9">
    <location>
        <begin position="417"/>
        <end position="442"/>
    </location>
</feature>
<proteinExistence type="inferred from homology"/>
<dbReference type="InterPro" id="IPR026028">
    <property type="entry name" value="V-type_ATPase_116kDa_su_euka"/>
</dbReference>
<dbReference type="AlphaFoldDB" id="A0A1Y1VEY7"/>
<keyword evidence="5 9" id="KW-0375">Hydrogen ion transport</keyword>
<dbReference type="GO" id="GO:0000220">
    <property type="term" value="C:vacuolar proton-transporting V-type ATPase, V0 domain"/>
    <property type="evidence" value="ECO:0007669"/>
    <property type="project" value="InterPro"/>
</dbReference>
<feature type="transmembrane region" description="Helical" evidence="9">
    <location>
        <begin position="642"/>
        <end position="661"/>
    </location>
</feature>
<dbReference type="InterPro" id="IPR002490">
    <property type="entry name" value="V-ATPase_116kDa_su"/>
</dbReference>
<feature type="transmembrane region" description="Helical" evidence="9">
    <location>
        <begin position="579"/>
        <end position="604"/>
    </location>
</feature>
<dbReference type="OrthoDB" id="10264220at2759"/>
<keyword evidence="12" id="KW-1185">Reference proteome</keyword>
<keyword evidence="6 9" id="KW-1133">Transmembrane helix</keyword>
<accession>A0A1Y1VEY7</accession>
<reference evidence="11 12" key="1">
    <citation type="submission" date="2016-08" db="EMBL/GenBank/DDBJ databases">
        <title>Genomes of anaerobic fungi encode conserved fungal cellulosomes for biomass hydrolysis.</title>
        <authorList>
            <consortium name="DOE Joint Genome Institute"/>
            <person name="Haitjema C.H."/>
            <person name="Gilmore S.P."/>
            <person name="Henske J.K."/>
            <person name="Solomon K.V."/>
            <person name="De Groot R."/>
            <person name="Kuo A."/>
            <person name="Mondo S.J."/>
            <person name="Salamov A.A."/>
            <person name="Labutti K."/>
            <person name="Zhao Z."/>
            <person name="Chiniquy J."/>
            <person name="Barry K."/>
            <person name="Brewer H.M."/>
            <person name="Purvine S.O."/>
            <person name="Wright A.T."/>
            <person name="Boxma B."/>
            <person name="Van Alen T."/>
            <person name="Hackstein J.H."/>
            <person name="Baker S.E."/>
            <person name="Grigoriev I.V."/>
            <person name="O'Malley M.A."/>
        </authorList>
    </citation>
    <scope>NUCLEOTIDE SEQUENCE [LARGE SCALE GENOMIC DNA]</scope>
    <source>
        <strain evidence="12">finn</strain>
    </source>
</reference>
<comment type="caution">
    <text evidence="11">The sequence shown here is derived from an EMBL/GenBank/DDBJ whole genome shotgun (WGS) entry which is preliminary data.</text>
</comment>
<dbReference type="Proteomes" id="UP000193719">
    <property type="component" value="Unassembled WGS sequence"/>
</dbReference>
<dbReference type="GO" id="GO:0000329">
    <property type="term" value="C:fungal-type vacuole membrane"/>
    <property type="evidence" value="ECO:0007669"/>
    <property type="project" value="TreeGrafter"/>
</dbReference>
<feature type="coiled-coil region" evidence="10">
    <location>
        <begin position="66"/>
        <end position="122"/>
    </location>
</feature>
<protein>
    <recommendedName>
        <fullName evidence="9">V-type proton ATPase subunit a</fullName>
    </recommendedName>
</protein>
<organism evidence="11 12">
    <name type="scientific">Piromyces finnis</name>
    <dbReference type="NCBI Taxonomy" id="1754191"/>
    <lineage>
        <taxon>Eukaryota</taxon>
        <taxon>Fungi</taxon>
        <taxon>Fungi incertae sedis</taxon>
        <taxon>Chytridiomycota</taxon>
        <taxon>Chytridiomycota incertae sedis</taxon>
        <taxon>Neocallimastigomycetes</taxon>
        <taxon>Neocallimastigales</taxon>
        <taxon>Neocallimastigaceae</taxon>
        <taxon>Piromyces</taxon>
    </lineage>
</organism>
<keyword evidence="3 9" id="KW-0813">Transport</keyword>
<dbReference type="GO" id="GO:0051117">
    <property type="term" value="F:ATPase binding"/>
    <property type="evidence" value="ECO:0007669"/>
    <property type="project" value="TreeGrafter"/>
</dbReference>
<comment type="function">
    <text evidence="9">Essential component of the vacuolar proton pump (V-ATPase), a multimeric enzyme that catalyzes the translocation of protons across the membranes. Required for assembly and activity of the V-ATPase.</text>
</comment>
<dbReference type="Pfam" id="PF01496">
    <property type="entry name" value="V_ATPase_I"/>
    <property type="match status" value="1"/>
</dbReference>
<name>A0A1Y1VEY7_9FUNG</name>
<comment type="subcellular location">
    <subcellularLocation>
        <location evidence="1">Membrane</location>
        <topology evidence="1">Multi-pass membrane protein</topology>
    </subcellularLocation>
</comment>
<dbReference type="PANTHER" id="PTHR11629:SF63">
    <property type="entry name" value="V-TYPE PROTON ATPASE SUBUNIT A"/>
    <property type="match status" value="1"/>
</dbReference>
<reference evidence="11 12" key="2">
    <citation type="submission" date="2016-08" db="EMBL/GenBank/DDBJ databases">
        <title>Pervasive Adenine N6-methylation of Active Genes in Fungi.</title>
        <authorList>
            <consortium name="DOE Joint Genome Institute"/>
            <person name="Mondo S.J."/>
            <person name="Dannebaum R.O."/>
            <person name="Kuo R.C."/>
            <person name="Labutti K."/>
            <person name="Haridas S."/>
            <person name="Kuo A."/>
            <person name="Salamov A."/>
            <person name="Ahrendt S.R."/>
            <person name="Lipzen A."/>
            <person name="Sullivan W."/>
            <person name="Andreopoulos W.B."/>
            <person name="Clum A."/>
            <person name="Lindquist E."/>
            <person name="Daum C."/>
            <person name="Ramamoorthy G.K."/>
            <person name="Gryganskyi A."/>
            <person name="Culley D."/>
            <person name="Magnuson J.K."/>
            <person name="James T.Y."/>
            <person name="O'Malley M.A."/>
            <person name="Stajich J.E."/>
            <person name="Spatafora J.W."/>
            <person name="Visel A."/>
            <person name="Grigoriev I.V."/>
        </authorList>
    </citation>
    <scope>NUCLEOTIDE SEQUENCE [LARGE SCALE GENOMIC DNA]</scope>
    <source>
        <strain evidence="12">finn</strain>
    </source>
</reference>
<evidence type="ECO:0000313" key="11">
    <source>
        <dbReference type="EMBL" id="ORX53793.1"/>
    </source>
</evidence>
<feature type="transmembrane region" description="Helical" evidence="9">
    <location>
        <begin position="549"/>
        <end position="567"/>
    </location>
</feature>
<feature type="transmembrane region" description="Helical" evidence="9">
    <location>
        <begin position="462"/>
        <end position="479"/>
    </location>
</feature>
<evidence type="ECO:0000256" key="5">
    <source>
        <dbReference type="ARBA" id="ARBA00022781"/>
    </source>
</evidence>
<evidence type="ECO:0000256" key="10">
    <source>
        <dbReference type="SAM" id="Coils"/>
    </source>
</evidence>
<evidence type="ECO:0000256" key="2">
    <source>
        <dbReference type="ARBA" id="ARBA00009904"/>
    </source>
</evidence>
<evidence type="ECO:0000256" key="1">
    <source>
        <dbReference type="ARBA" id="ARBA00004141"/>
    </source>
</evidence>
<dbReference type="PANTHER" id="PTHR11629">
    <property type="entry name" value="VACUOLAR PROTON ATPASES"/>
    <property type="match status" value="1"/>
</dbReference>
<evidence type="ECO:0000256" key="6">
    <source>
        <dbReference type="ARBA" id="ARBA00022989"/>
    </source>
</evidence>
<keyword evidence="8 9" id="KW-0472">Membrane</keyword>
<evidence type="ECO:0000313" key="12">
    <source>
        <dbReference type="Proteomes" id="UP000193719"/>
    </source>
</evidence>
<evidence type="ECO:0000256" key="7">
    <source>
        <dbReference type="ARBA" id="ARBA00023065"/>
    </source>
</evidence>
<keyword evidence="10" id="KW-0175">Coiled coil</keyword>
<evidence type="ECO:0000256" key="4">
    <source>
        <dbReference type="ARBA" id="ARBA00022692"/>
    </source>
</evidence>
<keyword evidence="7 9" id="KW-0406">Ion transport</keyword>
<gene>
    <name evidence="11" type="ORF">BCR36DRAFT_582055</name>
</gene>
<evidence type="ECO:0000256" key="9">
    <source>
        <dbReference type="RuleBase" id="RU361189"/>
    </source>
</evidence>
<evidence type="ECO:0000256" key="3">
    <source>
        <dbReference type="ARBA" id="ARBA00022448"/>
    </source>
</evidence>
<dbReference type="PIRSF" id="PIRSF001293">
    <property type="entry name" value="ATP6V0A1"/>
    <property type="match status" value="1"/>
</dbReference>
<comment type="similarity">
    <text evidence="2 9">Belongs to the V-ATPase 116 kDa subunit family.</text>
</comment>
<keyword evidence="4 9" id="KW-0812">Transmembrane</keyword>
<dbReference type="EMBL" id="MCFH01000012">
    <property type="protein sequence ID" value="ORX53793.1"/>
    <property type="molecule type" value="Genomic_DNA"/>
</dbReference>
<dbReference type="GO" id="GO:0046961">
    <property type="term" value="F:proton-transporting ATPase activity, rotational mechanism"/>
    <property type="evidence" value="ECO:0007669"/>
    <property type="project" value="InterPro"/>
</dbReference>
<dbReference type="STRING" id="1754191.A0A1Y1VEY7"/>
<sequence length="823" mass="93582">MASENKLPETTFLRSDVMSLAQFYIPSEISKQTIGALGELGLVQFRDLNKDVNAFQRTFVSDIRHYDEVSRQIRFLKSQIEREDIKIAKAEATGATSSPKELEDLEQKISETEKVVIELNENQRTLDKRYLELTEMRHVIKVTDEFFESSNVKDIQENNLTSESTTGLLKEENNAADLEAGKKSTVSFVAGVIPRTKINSFERLLWRMLRGNLYMKNAEIEEPIKDPETNELVEKNVFIVFVHGQVLLNKIKKLCESCGATVYPVSESAEQRNEESIEVLARIEDLDQVLNNTRDTRMNKLRDIAKNIDAWNTVVRKEKAIYHVMNLLKTDKNSMIAEGWVPTNKIPEIQQRIREAAESTGSNVTPIMNEVTYKSVPPTYNVTNKFTKCFQSIVDSYGVANYREINPALYTIITFPFLFAVMFGDLGHGVLMFLAALAMVLFEKKLANFKNEIFDMVFSGRYVILLMGLFSIFTGLVYNDCFSKPLSIFNTKNFDFVATSDPFEEEERGTFVNQVGNHISGNVYAFGLDPAWVSAENKLLFQNSYKMKLSVVLGVIHMLFGTIISFFNYTHRKSISSILLVFIPELLYMGSIFGYLAFCIVYKWCTDWSGANPPSLMNMLINMFLSPGSVNEEEKLYNGQGIIQLVLLLIAVVSIPILLLGKPIAQKIANKKTVEELPIENEVVAISERDYKKPEWSFADAFINQAVHTIEYCLSGISHTASYLRLWALSLAHGQLSEVLWDMLLNNVLKMDLNVVIKGIALFLIIGAWLGLTVAILLIMEGLSAFLHALRLHWVEFNSKFYKGEGYKFVPFSFRKILKKEEN</sequence>
<evidence type="ECO:0000256" key="8">
    <source>
        <dbReference type="ARBA" id="ARBA00023136"/>
    </source>
</evidence>
<dbReference type="GO" id="GO:0007035">
    <property type="term" value="P:vacuolar acidification"/>
    <property type="evidence" value="ECO:0007669"/>
    <property type="project" value="TreeGrafter"/>
</dbReference>
<feature type="transmembrane region" description="Helical" evidence="9">
    <location>
        <begin position="760"/>
        <end position="780"/>
    </location>
</feature>